<reference evidence="1 2" key="1">
    <citation type="journal article" date="2012" name="Science">
        <title>Ecological populations of bacteria act as socially cohesive units of antibiotic production and resistance.</title>
        <authorList>
            <person name="Cordero O.X."/>
            <person name="Wildschutte H."/>
            <person name="Kirkup B."/>
            <person name="Proehl S."/>
            <person name="Ngo L."/>
            <person name="Hussain F."/>
            <person name="Le Roux F."/>
            <person name="Mincer T."/>
            <person name="Polz M.F."/>
        </authorList>
    </citation>
    <scope>NUCLEOTIDE SEQUENCE [LARGE SCALE GENOMIC DNA]</scope>
    <source>
        <strain evidence="1 2">1S-45</strain>
    </source>
</reference>
<dbReference type="RefSeq" id="WP_017024007.1">
    <property type="nucleotide sequence ID" value="NZ_AJYK02000038.1"/>
</dbReference>
<keyword evidence="2" id="KW-1185">Reference proteome</keyword>
<dbReference type="eggNOG" id="ENOG50339M4">
    <property type="taxonomic scope" value="Bacteria"/>
</dbReference>
<gene>
    <name evidence="1" type="ORF">A1QC_06590</name>
</gene>
<comment type="caution">
    <text evidence="1">The sequence shown here is derived from an EMBL/GenBank/DDBJ whole genome shotgun (WGS) entry which is preliminary data.</text>
</comment>
<proteinExistence type="predicted"/>
<organism evidence="1 2">
    <name type="scientific">Vibrio rumoiensis 1S-45</name>
    <dbReference type="NCBI Taxonomy" id="1188252"/>
    <lineage>
        <taxon>Bacteria</taxon>
        <taxon>Pseudomonadati</taxon>
        <taxon>Pseudomonadota</taxon>
        <taxon>Gammaproteobacteria</taxon>
        <taxon>Vibrionales</taxon>
        <taxon>Vibrionaceae</taxon>
        <taxon>Vibrio</taxon>
    </lineage>
</organism>
<dbReference type="AlphaFoldDB" id="A0A1E5E450"/>
<evidence type="ECO:0000313" key="1">
    <source>
        <dbReference type="EMBL" id="OEF27281.1"/>
    </source>
</evidence>
<name>A0A1E5E450_9VIBR</name>
<dbReference type="OrthoDB" id="5686121at2"/>
<sequence>MASLDSKYVNFSEDHELNSCLRHAGLRQTADNRKKLQALGAETKQKLDKKRLSHDDLYGAIDTCKSDFE</sequence>
<dbReference type="Proteomes" id="UP000094070">
    <property type="component" value="Unassembled WGS sequence"/>
</dbReference>
<dbReference type="EMBL" id="AJYK02000038">
    <property type="protein sequence ID" value="OEF27281.1"/>
    <property type="molecule type" value="Genomic_DNA"/>
</dbReference>
<protein>
    <submittedName>
        <fullName evidence="1">Uncharacterized protein</fullName>
    </submittedName>
</protein>
<evidence type="ECO:0000313" key="2">
    <source>
        <dbReference type="Proteomes" id="UP000094070"/>
    </source>
</evidence>
<accession>A0A1E5E450</accession>